<dbReference type="PROSITE" id="PS50234">
    <property type="entry name" value="VWFA"/>
    <property type="match status" value="1"/>
</dbReference>
<feature type="domain" description="VWFA" evidence="7">
    <location>
        <begin position="358"/>
        <end position="588"/>
    </location>
</feature>
<dbReference type="Gene3D" id="3.40.50.410">
    <property type="entry name" value="von Willebrand factor, type A domain"/>
    <property type="match status" value="1"/>
</dbReference>
<evidence type="ECO:0000256" key="5">
    <source>
        <dbReference type="ARBA" id="ARBA00023026"/>
    </source>
</evidence>
<keyword evidence="3" id="KW-0677">Repeat</keyword>
<dbReference type="SUPFAM" id="SSF53300">
    <property type="entry name" value="vWA-like"/>
    <property type="match status" value="1"/>
</dbReference>
<dbReference type="InterPro" id="IPR003995">
    <property type="entry name" value="RTX_toxin_determinant-A"/>
</dbReference>
<dbReference type="InterPro" id="IPR011049">
    <property type="entry name" value="Serralysin-like_metalloprot_C"/>
</dbReference>
<reference evidence="8 9" key="1">
    <citation type="submission" date="2019-11" db="EMBL/GenBank/DDBJ databases">
        <title>Pseudomonas flavidum sp. nov., isolated from Baiyang Lake.</title>
        <authorList>
            <person name="Zhao Y."/>
        </authorList>
    </citation>
    <scope>NUCLEOTIDE SEQUENCE [LARGE SCALE GENOMIC DNA]</scope>
    <source>
        <strain evidence="9">R-22-3 w-18</strain>
    </source>
</reference>
<evidence type="ECO:0000256" key="1">
    <source>
        <dbReference type="ARBA" id="ARBA00004370"/>
    </source>
</evidence>
<evidence type="ECO:0000256" key="2">
    <source>
        <dbReference type="ARBA" id="ARBA00022656"/>
    </source>
</evidence>
<name>A0A6I4KUG1_9PSED</name>
<keyword evidence="2" id="KW-0800">Toxin</keyword>
<dbReference type="InterPro" id="IPR002035">
    <property type="entry name" value="VWF_A"/>
</dbReference>
<comment type="caution">
    <text evidence="8">The sequence shown here is derived from an EMBL/GenBank/DDBJ whole genome shotgun (WGS) entry which is preliminary data.</text>
</comment>
<evidence type="ECO:0000313" key="8">
    <source>
        <dbReference type="EMBL" id="MVW75694.1"/>
    </source>
</evidence>
<evidence type="ECO:0000259" key="7">
    <source>
        <dbReference type="PROSITE" id="PS50234"/>
    </source>
</evidence>
<dbReference type="GO" id="GO:0005509">
    <property type="term" value="F:calcium ion binding"/>
    <property type="evidence" value="ECO:0007669"/>
    <property type="project" value="InterPro"/>
</dbReference>
<dbReference type="Proteomes" id="UP000429555">
    <property type="component" value="Unassembled WGS sequence"/>
</dbReference>
<dbReference type="PRINTS" id="PR00313">
    <property type="entry name" value="CABNDNGRPT"/>
</dbReference>
<dbReference type="Gene3D" id="2.150.10.10">
    <property type="entry name" value="Serralysin-like metalloprotease, C-terminal"/>
    <property type="match status" value="1"/>
</dbReference>
<gene>
    <name evidence="8" type="ORF">GJV18_10225</name>
</gene>
<evidence type="ECO:0000256" key="6">
    <source>
        <dbReference type="ARBA" id="ARBA00023136"/>
    </source>
</evidence>
<dbReference type="InterPro" id="IPR018511">
    <property type="entry name" value="Hemolysin-typ_Ca-bd_CS"/>
</dbReference>
<keyword evidence="9" id="KW-1185">Reference proteome</keyword>
<dbReference type="PRINTS" id="PR01488">
    <property type="entry name" value="RTXTOXINA"/>
</dbReference>
<keyword evidence="5" id="KW-0843">Virulence</keyword>
<dbReference type="GO" id="GO:0016020">
    <property type="term" value="C:membrane"/>
    <property type="evidence" value="ECO:0007669"/>
    <property type="project" value="UniProtKB-SubCell"/>
</dbReference>
<dbReference type="InterPro" id="IPR036465">
    <property type="entry name" value="vWFA_dom_sf"/>
</dbReference>
<dbReference type="Pfam" id="PF00353">
    <property type="entry name" value="HemolysinCabind"/>
    <property type="match status" value="2"/>
</dbReference>
<dbReference type="SUPFAM" id="SSF51120">
    <property type="entry name" value="beta-Roll"/>
    <property type="match status" value="1"/>
</dbReference>
<keyword evidence="4" id="KW-0106">Calcium</keyword>
<dbReference type="GO" id="GO:0090729">
    <property type="term" value="F:toxin activity"/>
    <property type="evidence" value="ECO:0007669"/>
    <property type="project" value="UniProtKB-KW"/>
</dbReference>
<dbReference type="CDD" id="cd00198">
    <property type="entry name" value="vWFA"/>
    <property type="match status" value="1"/>
</dbReference>
<dbReference type="GO" id="GO:0005576">
    <property type="term" value="C:extracellular region"/>
    <property type="evidence" value="ECO:0007669"/>
    <property type="project" value="InterPro"/>
</dbReference>
<dbReference type="PROSITE" id="PS00330">
    <property type="entry name" value="HEMOLYSIN_CALCIUM"/>
    <property type="match status" value="2"/>
</dbReference>
<dbReference type="EMBL" id="WKJZ01000001">
    <property type="protein sequence ID" value="MVW75694.1"/>
    <property type="molecule type" value="Genomic_DNA"/>
</dbReference>
<accession>A0A6I4KUG1</accession>
<proteinExistence type="predicted"/>
<sequence length="802" mass="82045">MDNSASGYATGSSVVALGADGAGYADLSGNVSGWDGVNITYGAANLTSGGETVYYYVDPSDLGVLYAYTSSVLGEYDQNDPSQSLVFTLSFDINGDYVIDMSGKLDGQLQTFGATFNKNIGGNESYLLITDEGTILKPGDAVPSGQQVVIEVDSLNGQVNASVQGLADNNQWILGSDRLYFSFVSPVLSVSLAIDNQGNTPSNTVVWTAYGKDAFGVDAVETGTAIFIEGELTTIPTTLKDITKVEVGEDVGNEGFRVQSLAVVDRVDEDPVNISFDLAVVDGDGDRSSATLDVQFNPLIPDVLVVGDNVSDVFGQVVDHVIDTSRFGPDGSIDGDKGNDVLIGDIGGSTQLPAQKANIVYVLDNSGSMDSNINFTNAQGDVVNVTRLEALKQSVVASLNNLYNSGASDIKVHLVRFGTNAPAGSTFTLTANGVDNPAQLDAAIAFISAMTANGSATSGNFTNYEAGLVRANNWIQSGDPVAVADVNKLIFVSDGSPNRALQGNSSNNVVSVSADSAMDHVLGAGSGDNLSEVALIESAGFTIEAVGIAVSASQLARLDQVEGAGGDADNVTTANQLSAVIGGLAGGVIDVAGVGDDVLNGGDGNDIIFGDSIYADSTDSGWAAFVAANPGLTNSQLSALIAANHAAYGQDGSVGGNDILNGGAGDDILYGQGGNDRLIGGTGDDLLIGGSGNDTFVWNADDRGENYHDVVKDFGRTPGDMDVLDLSDLLDFVGPVTSGNLLGSYLALSSDGASTLIEVSSTGDLGSQPADQKITLESVDLLAGGTAADVIDDMLGNGTLVV</sequence>
<dbReference type="AlphaFoldDB" id="A0A6I4KUG1"/>
<evidence type="ECO:0000313" key="9">
    <source>
        <dbReference type="Proteomes" id="UP000429555"/>
    </source>
</evidence>
<dbReference type="InterPro" id="IPR019960">
    <property type="entry name" value="T1SS_VCA0849"/>
</dbReference>
<evidence type="ECO:0000256" key="3">
    <source>
        <dbReference type="ARBA" id="ARBA00022737"/>
    </source>
</evidence>
<dbReference type="InterPro" id="IPR001343">
    <property type="entry name" value="Hemolysn_Ca-bd"/>
</dbReference>
<keyword evidence="6" id="KW-0472">Membrane</keyword>
<dbReference type="Pfam" id="PF13519">
    <property type="entry name" value="VWA_2"/>
    <property type="match status" value="1"/>
</dbReference>
<organism evidence="8 9">
    <name type="scientific">Pseudomonas xionganensis</name>
    <dbReference type="NCBI Taxonomy" id="2654845"/>
    <lineage>
        <taxon>Bacteria</taxon>
        <taxon>Pseudomonadati</taxon>
        <taxon>Pseudomonadota</taxon>
        <taxon>Gammaproteobacteria</taxon>
        <taxon>Pseudomonadales</taxon>
        <taxon>Pseudomonadaceae</taxon>
        <taxon>Pseudomonas</taxon>
    </lineage>
</organism>
<evidence type="ECO:0000256" key="4">
    <source>
        <dbReference type="ARBA" id="ARBA00022837"/>
    </source>
</evidence>
<dbReference type="NCBIfam" id="TIGR03661">
    <property type="entry name" value="T1SS_VCA0849"/>
    <property type="match status" value="1"/>
</dbReference>
<protein>
    <submittedName>
        <fullName evidence="8">Type I secretion C-terminal target domain-containing protein</fullName>
    </submittedName>
</protein>
<comment type="subcellular location">
    <subcellularLocation>
        <location evidence="1">Membrane</location>
    </subcellularLocation>
</comment>